<gene>
    <name evidence="2" type="primary">Necator_chrX.g26294</name>
    <name evidence="2" type="ORF">RB195_026128</name>
</gene>
<keyword evidence="1" id="KW-1133">Transmembrane helix</keyword>
<comment type="caution">
    <text evidence="2">The sequence shown here is derived from an EMBL/GenBank/DDBJ whole genome shotgun (WGS) entry which is preliminary data.</text>
</comment>
<dbReference type="Proteomes" id="UP001303046">
    <property type="component" value="Unassembled WGS sequence"/>
</dbReference>
<evidence type="ECO:0000256" key="1">
    <source>
        <dbReference type="SAM" id="Phobius"/>
    </source>
</evidence>
<feature type="transmembrane region" description="Helical" evidence="1">
    <location>
        <begin position="121"/>
        <end position="148"/>
    </location>
</feature>
<accession>A0ABR1EVG7</accession>
<sequence length="193" mass="21584">MSVILKSSARLHLKGNMSRWESLPVSEQQQRYLASTTTTTTLDSMESTTRRALGGLIRQEMSEITKFDTCCANHRRKTGQKICYYRSGSSNDFPIPYLCEMGCCNHGCCTVADLAAKSNSFGWAIALLSIVIITIFLALIAIFAVYIMNRRKDQMLKRQFVYGGESSAASQISGPTTYYPRDGFSNTQSLKHF</sequence>
<evidence type="ECO:0008006" key="4">
    <source>
        <dbReference type="Google" id="ProtNLM"/>
    </source>
</evidence>
<reference evidence="2 3" key="1">
    <citation type="submission" date="2023-08" db="EMBL/GenBank/DDBJ databases">
        <title>A Necator americanus chromosomal reference genome.</title>
        <authorList>
            <person name="Ilik V."/>
            <person name="Petrzelkova K.J."/>
            <person name="Pardy F."/>
            <person name="Fuh T."/>
            <person name="Niatou-Singa F.S."/>
            <person name="Gouil Q."/>
            <person name="Baker L."/>
            <person name="Ritchie M.E."/>
            <person name="Jex A.R."/>
            <person name="Gazzola D."/>
            <person name="Li H."/>
            <person name="Toshio Fujiwara R."/>
            <person name="Zhan B."/>
            <person name="Aroian R.V."/>
            <person name="Pafco B."/>
            <person name="Schwarz E.M."/>
        </authorList>
    </citation>
    <scope>NUCLEOTIDE SEQUENCE [LARGE SCALE GENOMIC DNA]</scope>
    <source>
        <strain evidence="2 3">Aroian</strain>
        <tissue evidence="2">Whole animal</tissue>
    </source>
</reference>
<proteinExistence type="predicted"/>
<dbReference type="EMBL" id="JAVFWL010000006">
    <property type="protein sequence ID" value="KAK6766654.1"/>
    <property type="molecule type" value="Genomic_DNA"/>
</dbReference>
<evidence type="ECO:0000313" key="2">
    <source>
        <dbReference type="EMBL" id="KAK6766654.1"/>
    </source>
</evidence>
<protein>
    <recommendedName>
        <fullName evidence="4">CX domain-containing protein</fullName>
    </recommendedName>
</protein>
<keyword evidence="1" id="KW-0472">Membrane</keyword>
<evidence type="ECO:0000313" key="3">
    <source>
        <dbReference type="Proteomes" id="UP001303046"/>
    </source>
</evidence>
<keyword evidence="3" id="KW-1185">Reference proteome</keyword>
<keyword evidence="1" id="KW-0812">Transmembrane</keyword>
<name>A0ABR1EVG7_NECAM</name>
<organism evidence="2 3">
    <name type="scientific">Necator americanus</name>
    <name type="common">Human hookworm</name>
    <dbReference type="NCBI Taxonomy" id="51031"/>
    <lineage>
        <taxon>Eukaryota</taxon>
        <taxon>Metazoa</taxon>
        <taxon>Ecdysozoa</taxon>
        <taxon>Nematoda</taxon>
        <taxon>Chromadorea</taxon>
        <taxon>Rhabditida</taxon>
        <taxon>Rhabditina</taxon>
        <taxon>Rhabditomorpha</taxon>
        <taxon>Strongyloidea</taxon>
        <taxon>Ancylostomatidae</taxon>
        <taxon>Bunostominae</taxon>
        <taxon>Necator</taxon>
    </lineage>
</organism>